<dbReference type="EMBL" id="ML208391">
    <property type="protein sequence ID" value="TFK66871.1"/>
    <property type="molecule type" value="Genomic_DNA"/>
</dbReference>
<organism evidence="1 2">
    <name type="scientific">Pluteus cervinus</name>
    <dbReference type="NCBI Taxonomy" id="181527"/>
    <lineage>
        <taxon>Eukaryota</taxon>
        <taxon>Fungi</taxon>
        <taxon>Dikarya</taxon>
        <taxon>Basidiomycota</taxon>
        <taxon>Agaricomycotina</taxon>
        <taxon>Agaricomycetes</taxon>
        <taxon>Agaricomycetidae</taxon>
        <taxon>Agaricales</taxon>
        <taxon>Pluteineae</taxon>
        <taxon>Pluteaceae</taxon>
        <taxon>Pluteus</taxon>
    </lineage>
</organism>
<sequence length="799" mass="83762">MSTTITSHTTSSSTAAAASSSISATLTAPPNLKVVGILLAVASGLLIGSSFVFKKKGLLRSQAGGEAGEGVAYLKSPLWWTGMIMMITGEICNFAAYAFVEAIVVTPLGALSVVICAILSSLFLNEKLSFFGWLGCGLCILGSIIIALNGPKEESVGQIKEFEKLFLAPGFLAWTGLLIASSLTIIFYFAPKYGKTSMLWYISVCSMIGGLSVSVTTGLGAAIVQTALGDNQFKHWFLYFLLGFVVVTLLTEVYYLNVALALFNTAMVTPTYYVIFTFFSMVTTIVLFDGLKASAAQILTLVLAFLVICVGITILQMSKIDPANLKKLDRRSTMLLQAARSQTEMVDEKALTGIEDPGMDALRGSFGTVGSIIRARSARRMSQSSRAGGTVRPRMTSGLPFESGPQNHPYATAGLPLSGTGDDPYGGMQRHQLYDAPMPPHLSLDDSSSYSPSLNSAGMAKKPTIKFGETDLVHQYNRPGTGDTNATHQTRQAIGSPVIRPTEYPPMPNSPSVLLPPPPSPLREKERGVDLLKLDDDEPALPTGMSGRVGSNPLTDGGSGIGAKGSGGGTTNDRQQSSFIIPPLLSSDPAIRSAPPTLQQRFGPLPPLPGGAIPRPGPVRKDSRDIFGSGHRSNASAGSAGSAGAATPKAAPGARSDGPLVSFTSMSDSAPSERSVEIHRRSGSGGSGSGSIGANSTRAVVGINNTQASVWDETSPNAQEKAGSVRGRQAKRYPKGDGDDDREESISLWQRGEGERRGTGLTSEEESGADEPSLDSLPGGGIRLVKPGGGNGSVNSARF</sequence>
<keyword evidence="2" id="KW-1185">Reference proteome</keyword>
<evidence type="ECO:0000313" key="2">
    <source>
        <dbReference type="Proteomes" id="UP000308600"/>
    </source>
</evidence>
<gene>
    <name evidence="1" type="ORF">BDN72DRAFT_126261</name>
</gene>
<name>A0ACD3AMV9_9AGAR</name>
<evidence type="ECO:0000313" key="1">
    <source>
        <dbReference type="EMBL" id="TFK66871.1"/>
    </source>
</evidence>
<reference evidence="1 2" key="1">
    <citation type="journal article" date="2019" name="Nat. Ecol. Evol.">
        <title>Megaphylogeny resolves global patterns of mushroom evolution.</title>
        <authorList>
            <person name="Varga T."/>
            <person name="Krizsan K."/>
            <person name="Foldi C."/>
            <person name="Dima B."/>
            <person name="Sanchez-Garcia M."/>
            <person name="Sanchez-Ramirez S."/>
            <person name="Szollosi G.J."/>
            <person name="Szarkandi J.G."/>
            <person name="Papp V."/>
            <person name="Albert L."/>
            <person name="Andreopoulos W."/>
            <person name="Angelini C."/>
            <person name="Antonin V."/>
            <person name="Barry K.W."/>
            <person name="Bougher N.L."/>
            <person name="Buchanan P."/>
            <person name="Buyck B."/>
            <person name="Bense V."/>
            <person name="Catcheside P."/>
            <person name="Chovatia M."/>
            <person name="Cooper J."/>
            <person name="Damon W."/>
            <person name="Desjardin D."/>
            <person name="Finy P."/>
            <person name="Geml J."/>
            <person name="Haridas S."/>
            <person name="Hughes K."/>
            <person name="Justo A."/>
            <person name="Karasinski D."/>
            <person name="Kautmanova I."/>
            <person name="Kiss B."/>
            <person name="Kocsube S."/>
            <person name="Kotiranta H."/>
            <person name="LaButti K.M."/>
            <person name="Lechner B.E."/>
            <person name="Liimatainen K."/>
            <person name="Lipzen A."/>
            <person name="Lukacs Z."/>
            <person name="Mihaltcheva S."/>
            <person name="Morgado L.N."/>
            <person name="Niskanen T."/>
            <person name="Noordeloos M.E."/>
            <person name="Ohm R.A."/>
            <person name="Ortiz-Santana B."/>
            <person name="Ovrebo C."/>
            <person name="Racz N."/>
            <person name="Riley R."/>
            <person name="Savchenko A."/>
            <person name="Shiryaev A."/>
            <person name="Soop K."/>
            <person name="Spirin V."/>
            <person name="Szebenyi C."/>
            <person name="Tomsovsky M."/>
            <person name="Tulloss R.E."/>
            <person name="Uehling J."/>
            <person name="Grigoriev I.V."/>
            <person name="Vagvolgyi C."/>
            <person name="Papp T."/>
            <person name="Martin F.M."/>
            <person name="Miettinen O."/>
            <person name="Hibbett D.S."/>
            <person name="Nagy L.G."/>
        </authorList>
    </citation>
    <scope>NUCLEOTIDE SEQUENCE [LARGE SCALE GENOMIC DNA]</scope>
    <source>
        <strain evidence="1 2">NL-1719</strain>
    </source>
</reference>
<protein>
    <submittedName>
        <fullName evidence="1">DUF803-domain-containing protein</fullName>
    </submittedName>
</protein>
<accession>A0ACD3AMV9</accession>
<proteinExistence type="predicted"/>
<dbReference type="Proteomes" id="UP000308600">
    <property type="component" value="Unassembled WGS sequence"/>
</dbReference>